<evidence type="ECO:0000256" key="1">
    <source>
        <dbReference type="SAM" id="MobiDB-lite"/>
    </source>
</evidence>
<name>B1M2L5_METRJ</name>
<gene>
    <name evidence="2" type="ordered locus">Mrad2831_5718</name>
</gene>
<feature type="region of interest" description="Disordered" evidence="1">
    <location>
        <begin position="225"/>
        <end position="249"/>
    </location>
</feature>
<sequence length="249" mass="28090">MSNHLPSTRTTLTLAQAEERVSALHGRLEAHPVLPTRYCVRRDRAVSTTERQQLCALAERLRAELTAASNPRHVDTVVTRVLLGFEQGRGRGDDENDWLVAEYVSALKALPLAAIHAAAERFRSGETLRPWSKRFRPSPAEFADEVREGQIPLKRQLLHIRHVLEAEVYDEPTPEQRAEVARVAEAHLQRMRQPEPERRRAETPAEIARAQRAKLDEDLARLRATGHGPDIGRLMARLDQRQGQAGGAR</sequence>
<proteinExistence type="predicted"/>
<dbReference type="HOGENOM" id="CLU_097890_0_0_5"/>
<dbReference type="eggNOG" id="ENOG50311AR">
    <property type="taxonomic scope" value="Bacteria"/>
</dbReference>
<dbReference type="KEGG" id="mrd:Mrad2831_5718"/>
<reference evidence="2 3" key="1">
    <citation type="submission" date="2008-03" db="EMBL/GenBank/DDBJ databases">
        <title>Complete sequence of chromosome of Methylobacterium radiotolerans JCM 2831.</title>
        <authorList>
            <consortium name="US DOE Joint Genome Institute"/>
            <person name="Copeland A."/>
            <person name="Lucas S."/>
            <person name="Lapidus A."/>
            <person name="Glavina del Rio T."/>
            <person name="Dalin E."/>
            <person name="Tice H."/>
            <person name="Bruce D."/>
            <person name="Goodwin L."/>
            <person name="Pitluck S."/>
            <person name="Kiss H."/>
            <person name="Brettin T."/>
            <person name="Detter J.C."/>
            <person name="Han C."/>
            <person name="Kuske C.R."/>
            <person name="Schmutz J."/>
            <person name="Larimer F."/>
            <person name="Land M."/>
            <person name="Hauser L."/>
            <person name="Kyrpides N."/>
            <person name="Mikhailova N."/>
            <person name="Marx C.J."/>
            <person name="Richardson P."/>
        </authorList>
    </citation>
    <scope>NUCLEOTIDE SEQUENCE [LARGE SCALE GENOMIC DNA]</scope>
    <source>
        <strain evidence="3">ATCC 27329 / DSM 1819 / JCM 2831 / NBRC 15690 / NCIMB 10815 / 0-1</strain>
    </source>
</reference>
<organism evidence="2 3">
    <name type="scientific">Methylobacterium radiotolerans (strain ATCC 27329 / DSM 1819 / JCM 2831 / NBRC 15690 / NCIMB 10815 / 0-1)</name>
    <dbReference type="NCBI Taxonomy" id="426355"/>
    <lineage>
        <taxon>Bacteria</taxon>
        <taxon>Pseudomonadati</taxon>
        <taxon>Pseudomonadota</taxon>
        <taxon>Alphaproteobacteria</taxon>
        <taxon>Hyphomicrobiales</taxon>
        <taxon>Methylobacteriaceae</taxon>
        <taxon>Methylobacterium</taxon>
    </lineage>
</organism>
<dbReference type="PATRIC" id="fig|426355.14.peg.5774"/>
<dbReference type="AlphaFoldDB" id="B1M2L5"/>
<dbReference type="Proteomes" id="UP000006589">
    <property type="component" value="Chromosome"/>
</dbReference>
<evidence type="ECO:0000313" key="3">
    <source>
        <dbReference type="Proteomes" id="UP000006589"/>
    </source>
</evidence>
<protein>
    <submittedName>
        <fullName evidence="2">Uncharacterized protein</fullName>
    </submittedName>
</protein>
<accession>B1M2L5</accession>
<evidence type="ECO:0000313" key="2">
    <source>
        <dbReference type="EMBL" id="ACB27663.1"/>
    </source>
</evidence>
<dbReference type="EMBL" id="CP001001">
    <property type="protein sequence ID" value="ACB27663.1"/>
    <property type="molecule type" value="Genomic_DNA"/>
</dbReference>